<evidence type="ECO:0000313" key="1">
    <source>
        <dbReference type="EMBL" id="KAJ9069398.1"/>
    </source>
</evidence>
<proteinExistence type="predicted"/>
<name>A0ACC2T412_9FUNG</name>
<protein>
    <submittedName>
        <fullName evidence="1">Uncharacterized protein</fullName>
    </submittedName>
</protein>
<accession>A0ACC2T412</accession>
<organism evidence="1 2">
    <name type="scientific">Entomophthora muscae</name>
    <dbReference type="NCBI Taxonomy" id="34485"/>
    <lineage>
        <taxon>Eukaryota</taxon>
        <taxon>Fungi</taxon>
        <taxon>Fungi incertae sedis</taxon>
        <taxon>Zoopagomycota</taxon>
        <taxon>Entomophthoromycotina</taxon>
        <taxon>Entomophthoromycetes</taxon>
        <taxon>Entomophthorales</taxon>
        <taxon>Entomophthoraceae</taxon>
        <taxon>Entomophthora</taxon>
    </lineage>
</organism>
<gene>
    <name evidence="1" type="ORF">DSO57_1039823</name>
</gene>
<comment type="caution">
    <text evidence="1">The sequence shown here is derived from an EMBL/GenBank/DDBJ whole genome shotgun (WGS) entry which is preliminary data.</text>
</comment>
<dbReference type="Proteomes" id="UP001165960">
    <property type="component" value="Unassembled WGS sequence"/>
</dbReference>
<reference evidence="1" key="1">
    <citation type="submission" date="2022-04" db="EMBL/GenBank/DDBJ databases">
        <title>Genome of the entomopathogenic fungus Entomophthora muscae.</title>
        <authorList>
            <person name="Elya C."/>
            <person name="Lovett B.R."/>
            <person name="Lee E."/>
            <person name="Macias A.M."/>
            <person name="Hajek A.E."/>
            <person name="De Bivort B.L."/>
            <person name="Kasson M.T."/>
            <person name="De Fine Licht H.H."/>
            <person name="Stajich J.E."/>
        </authorList>
    </citation>
    <scope>NUCLEOTIDE SEQUENCE</scope>
    <source>
        <strain evidence="1">Berkeley</strain>
    </source>
</reference>
<sequence length="126" mass="13343">MLPSTFLWLPQLATLCGILPKVASLAFPGTLVVAWSITAPWLTNSAPPTAIIFLHGRCVDGLLHHRCCVLCSWWLGPFGASQSDLPSLVQLVFYVAQLPVGLGPNAGDTGSRAPAPGQQPLHDAHP</sequence>
<keyword evidence="2" id="KW-1185">Reference proteome</keyword>
<evidence type="ECO:0000313" key="2">
    <source>
        <dbReference type="Proteomes" id="UP001165960"/>
    </source>
</evidence>
<dbReference type="EMBL" id="QTSX02003634">
    <property type="protein sequence ID" value="KAJ9069398.1"/>
    <property type="molecule type" value="Genomic_DNA"/>
</dbReference>